<proteinExistence type="predicted"/>
<dbReference type="InterPro" id="IPR032675">
    <property type="entry name" value="LRR_dom_sf"/>
</dbReference>
<evidence type="ECO:0000256" key="2">
    <source>
        <dbReference type="ARBA" id="ARBA00022821"/>
    </source>
</evidence>
<dbReference type="InterPro" id="IPR056789">
    <property type="entry name" value="LRR_R13L1-DRL21"/>
</dbReference>
<name>A0A2I0KZM6_PUNGR</name>
<evidence type="ECO:0000313" key="5">
    <source>
        <dbReference type="Proteomes" id="UP000233551"/>
    </source>
</evidence>
<keyword evidence="2" id="KW-0611">Plant defense</keyword>
<comment type="caution">
    <text evidence="4">The sequence shown here is derived from an EMBL/GenBank/DDBJ whole genome shotgun (WGS) entry which is preliminary data.</text>
</comment>
<accession>A0A2I0KZM6</accession>
<evidence type="ECO:0000259" key="3">
    <source>
        <dbReference type="Pfam" id="PF25019"/>
    </source>
</evidence>
<dbReference type="GO" id="GO:0006952">
    <property type="term" value="P:defense response"/>
    <property type="evidence" value="ECO:0007669"/>
    <property type="project" value="UniProtKB-KW"/>
</dbReference>
<dbReference type="Pfam" id="PF25019">
    <property type="entry name" value="LRR_R13L1-DRL21"/>
    <property type="match status" value="1"/>
</dbReference>
<dbReference type="Gene3D" id="3.80.10.10">
    <property type="entry name" value="Ribonuclease Inhibitor"/>
    <property type="match status" value="1"/>
</dbReference>
<gene>
    <name evidence="4" type="ORF">CRG98_005659</name>
</gene>
<evidence type="ECO:0000313" key="4">
    <source>
        <dbReference type="EMBL" id="PKI73934.1"/>
    </source>
</evidence>
<dbReference type="EMBL" id="PGOL01000246">
    <property type="protein sequence ID" value="PKI73934.1"/>
    <property type="molecule type" value="Genomic_DNA"/>
</dbReference>
<dbReference type="Proteomes" id="UP000233551">
    <property type="component" value="Unassembled WGS sequence"/>
</dbReference>
<protein>
    <recommendedName>
        <fullName evidence="3">R13L1/DRL21-like LRR repeat region domain-containing protein</fullName>
    </recommendedName>
</protein>
<feature type="domain" description="R13L1/DRL21-like LRR repeat region" evidence="3">
    <location>
        <begin position="82"/>
        <end position="159"/>
    </location>
</feature>
<reference evidence="4 5" key="1">
    <citation type="submission" date="2017-11" db="EMBL/GenBank/DDBJ databases">
        <title>De-novo sequencing of pomegranate (Punica granatum L.) genome.</title>
        <authorList>
            <person name="Akparov Z."/>
            <person name="Amiraslanov A."/>
            <person name="Hajiyeva S."/>
            <person name="Abbasov M."/>
            <person name="Kaur K."/>
            <person name="Hamwieh A."/>
            <person name="Solovyev V."/>
            <person name="Salamov A."/>
            <person name="Braich B."/>
            <person name="Kosarev P."/>
            <person name="Mahmoud A."/>
            <person name="Hajiyev E."/>
            <person name="Babayeva S."/>
            <person name="Izzatullayeva V."/>
            <person name="Mammadov A."/>
            <person name="Mammadov A."/>
            <person name="Sharifova S."/>
            <person name="Ojaghi J."/>
            <person name="Eynullazada K."/>
            <person name="Bayramov B."/>
            <person name="Abdulazimova A."/>
            <person name="Shahmuradov I."/>
        </authorList>
    </citation>
    <scope>NUCLEOTIDE SEQUENCE [LARGE SCALE GENOMIC DNA]</scope>
    <source>
        <strain evidence="5">cv. AG2017</strain>
        <tissue evidence="4">Leaf</tissue>
    </source>
</reference>
<dbReference type="AlphaFoldDB" id="A0A2I0KZM6"/>
<dbReference type="PANTHER" id="PTHR36766">
    <property type="entry name" value="PLANT BROAD-SPECTRUM MILDEW RESISTANCE PROTEIN RPW8"/>
    <property type="match status" value="1"/>
</dbReference>
<keyword evidence="1" id="KW-0433">Leucine-rich repeat</keyword>
<keyword evidence="5" id="KW-1185">Reference proteome</keyword>
<dbReference type="PANTHER" id="PTHR36766:SF70">
    <property type="entry name" value="DISEASE RESISTANCE PROTEIN RGA4"/>
    <property type="match status" value="1"/>
</dbReference>
<sequence>MLKKCVGVPLVIMTIGRLLFFSRNTEEERLNFKNNDLSRINQEEDLVARDNCITIDSSQAIKVQEGARHACTTMVWLDLFTEDDDDADDDGGDKGMNDLLQLQGHRKLRCLIIEGIHMTESLPGWFQYLSNLQYLNIFDCQALKFLPGKLILPLLITLKSSRLFRCPKLDLSIMESEDMPMPSNLQFTKLRKLKLEVIEKLGTLLWLPFVWNSFGNIATKLDFAPMVLDPLLAVQTTNDRLQAYQEAWYSKLSLSEATCKLRCSSDQLHFSVLALLPQPQAHGLVLLQSTLKPLFLVHAWAFKGSTGDSLQGELFCCKKKPLNVH</sequence>
<organism evidence="4 5">
    <name type="scientific">Punica granatum</name>
    <name type="common">Pomegranate</name>
    <dbReference type="NCBI Taxonomy" id="22663"/>
    <lineage>
        <taxon>Eukaryota</taxon>
        <taxon>Viridiplantae</taxon>
        <taxon>Streptophyta</taxon>
        <taxon>Embryophyta</taxon>
        <taxon>Tracheophyta</taxon>
        <taxon>Spermatophyta</taxon>
        <taxon>Magnoliopsida</taxon>
        <taxon>eudicotyledons</taxon>
        <taxon>Gunneridae</taxon>
        <taxon>Pentapetalae</taxon>
        <taxon>rosids</taxon>
        <taxon>malvids</taxon>
        <taxon>Myrtales</taxon>
        <taxon>Lythraceae</taxon>
        <taxon>Punica</taxon>
    </lineage>
</organism>
<evidence type="ECO:0000256" key="1">
    <source>
        <dbReference type="ARBA" id="ARBA00022614"/>
    </source>
</evidence>
<dbReference type="SUPFAM" id="SSF52047">
    <property type="entry name" value="RNI-like"/>
    <property type="match status" value="1"/>
</dbReference>